<name>A0AB34JT36_PRYPA</name>
<comment type="caution">
    <text evidence="2">The sequence shown here is derived from an EMBL/GenBank/DDBJ whole genome shotgun (WGS) entry which is preliminary data.</text>
</comment>
<evidence type="ECO:0000313" key="3">
    <source>
        <dbReference type="Proteomes" id="UP001515480"/>
    </source>
</evidence>
<feature type="compositionally biased region" description="Basic and acidic residues" evidence="1">
    <location>
        <begin position="23"/>
        <end position="33"/>
    </location>
</feature>
<accession>A0AB34JT36</accession>
<dbReference type="AlphaFoldDB" id="A0AB34JT36"/>
<feature type="compositionally biased region" description="Low complexity" evidence="1">
    <location>
        <begin position="132"/>
        <end position="141"/>
    </location>
</feature>
<feature type="region of interest" description="Disordered" evidence="1">
    <location>
        <begin position="14"/>
        <end position="168"/>
    </location>
</feature>
<gene>
    <name evidence="2" type="ORF">AB1Y20_019061</name>
</gene>
<reference evidence="2 3" key="1">
    <citation type="journal article" date="2024" name="Science">
        <title>Giant polyketide synthase enzymes in the biosynthesis of giant marine polyether toxins.</title>
        <authorList>
            <person name="Fallon T.R."/>
            <person name="Shende V.V."/>
            <person name="Wierzbicki I.H."/>
            <person name="Pendleton A.L."/>
            <person name="Watervoot N.F."/>
            <person name="Auber R.P."/>
            <person name="Gonzalez D.J."/>
            <person name="Wisecaver J.H."/>
            <person name="Moore B.S."/>
        </authorList>
    </citation>
    <scope>NUCLEOTIDE SEQUENCE [LARGE SCALE GENOMIC DNA]</scope>
    <source>
        <strain evidence="2 3">12B1</strain>
    </source>
</reference>
<proteinExistence type="predicted"/>
<organism evidence="2 3">
    <name type="scientific">Prymnesium parvum</name>
    <name type="common">Toxic golden alga</name>
    <dbReference type="NCBI Taxonomy" id="97485"/>
    <lineage>
        <taxon>Eukaryota</taxon>
        <taxon>Haptista</taxon>
        <taxon>Haptophyta</taxon>
        <taxon>Prymnesiophyceae</taxon>
        <taxon>Prymnesiales</taxon>
        <taxon>Prymnesiaceae</taxon>
        <taxon>Prymnesium</taxon>
    </lineage>
</organism>
<evidence type="ECO:0000256" key="1">
    <source>
        <dbReference type="SAM" id="MobiDB-lite"/>
    </source>
</evidence>
<protein>
    <submittedName>
        <fullName evidence="2">Uncharacterized protein</fullName>
    </submittedName>
</protein>
<sequence length="649" mass="69609">MVRLSTLLTLKAKAAKTRGVVSSKREAQGKTNERSAGGDAKTGASASLYSSMRSLLGAKSPRGSKGASSSFSEKNPGPRLSIPKLGDEGDAAGSGLPTPLPIPAGGEDASPTGDNAPPSGPGTPRYPTGPDAAAAAAAANAGQPGTPRYGAQDGAVGALPKPVAPSAEQTKGFAIDRATAPAPEDVAEDAASDGLDMDMVHLSMHDEEDAVVKAAIGEAKKAFDHTLAIAACCWMLTEQFAPKGTNKLTLEETLASSMEKLDISPDLTSITDETRRRLCKRAWNTQLAQLIESKKTPSAIEAAQERCAPWMARVVKAKTEVIDPNAERLTEHMASMKMEHINTAATELAGSRLRDVMKAKALTMHRIMMVAMDDVQMQFCGGMRQLASPGLTTLLSAEDISTLCTAAVVAVREQFDANYSIPVLEKELSERMSQATTVVTRPRRNTVPTAEADPLGWLQALIMGEEQVGPLPDEELHFLLTHVSTYLDPFLDGDVPPDQCQERSKGFYYDRLKQDWAATRGDGVEMRIPAELAYAQYVTHCITKLNANHGFGQHVPGLGRTAVPLDEQEKYLKQGVESVLAATERDFAPEQRCIGGLKSLTAGQLLPMARDHLTALFLYHNELGDALATANREGEEARRQERLRIWGYA</sequence>
<dbReference type="Proteomes" id="UP001515480">
    <property type="component" value="Unassembled WGS sequence"/>
</dbReference>
<dbReference type="EMBL" id="JBGBPQ010000005">
    <property type="protein sequence ID" value="KAL1524152.1"/>
    <property type="molecule type" value="Genomic_DNA"/>
</dbReference>
<feature type="compositionally biased region" description="Polar residues" evidence="1">
    <location>
        <begin position="44"/>
        <end position="53"/>
    </location>
</feature>
<evidence type="ECO:0000313" key="2">
    <source>
        <dbReference type="EMBL" id="KAL1524152.1"/>
    </source>
</evidence>
<keyword evidence="3" id="KW-1185">Reference proteome</keyword>